<feature type="region of interest" description="Disordered" evidence="1">
    <location>
        <begin position="84"/>
        <end position="103"/>
    </location>
</feature>
<dbReference type="EMBL" id="RYUN01000016">
    <property type="protein sequence ID" value="RYQ18537.1"/>
    <property type="molecule type" value="Genomic_DNA"/>
</dbReference>
<name>A0A4Q5A4J8_9BIFI</name>
<dbReference type="Proteomes" id="UP000294221">
    <property type="component" value="Unassembled WGS sequence"/>
</dbReference>
<evidence type="ECO:0000256" key="1">
    <source>
        <dbReference type="SAM" id="MobiDB-lite"/>
    </source>
</evidence>
<dbReference type="AlphaFoldDB" id="A0A4Q5A4J8"/>
<dbReference type="RefSeq" id="WP_130013679.1">
    <property type="nucleotide sequence ID" value="NZ_RYUN01000016.1"/>
</dbReference>
<comment type="caution">
    <text evidence="2">The sequence shown here is derived from an EMBL/GenBank/DDBJ whole genome shotgun (WGS) entry which is preliminary data.</text>
</comment>
<evidence type="ECO:0000313" key="3">
    <source>
        <dbReference type="Proteomes" id="UP000294221"/>
    </source>
</evidence>
<organism evidence="2 3">
    <name type="scientific">Bifidobacterium pseudolongum subsp. pseudolongum</name>
    <dbReference type="NCBI Taxonomy" id="31954"/>
    <lineage>
        <taxon>Bacteria</taxon>
        <taxon>Bacillati</taxon>
        <taxon>Actinomycetota</taxon>
        <taxon>Actinomycetes</taxon>
        <taxon>Bifidobacteriales</taxon>
        <taxon>Bifidobacteriaceae</taxon>
        <taxon>Bifidobacterium</taxon>
    </lineage>
</organism>
<reference evidence="2 3" key="1">
    <citation type="submission" date="2018-12" db="EMBL/GenBank/DDBJ databases">
        <title>Unveiling genomic diversity among members of the Bifidobacterium pseudolongum species, a widely distributed gut commensal of the animal kingdom.</title>
        <authorList>
            <person name="Lugli G.A."/>
            <person name="Duranti S."/>
            <person name="Albert K."/>
            <person name="Mancabelli L."/>
            <person name="Napoli S."/>
            <person name="Viappiani A."/>
            <person name="Anzalone R."/>
            <person name="Longhi G."/>
            <person name="Milani C."/>
            <person name="Turroni F."/>
            <person name="Alessandri G."/>
            <person name="Sela D.A."/>
            <person name="Van Sinderen D."/>
            <person name="Ventura M."/>
        </authorList>
    </citation>
    <scope>NUCLEOTIDE SEQUENCE [LARGE SCALE GENOMIC DNA]</scope>
    <source>
        <strain evidence="2 3">2054B</strain>
    </source>
</reference>
<proteinExistence type="predicted"/>
<evidence type="ECO:0000313" key="2">
    <source>
        <dbReference type="EMBL" id="RYQ18537.1"/>
    </source>
</evidence>
<protein>
    <submittedName>
        <fullName evidence="2">Uncharacterized protein</fullName>
    </submittedName>
</protein>
<feature type="compositionally biased region" description="Polar residues" evidence="1">
    <location>
        <begin position="128"/>
        <end position="141"/>
    </location>
</feature>
<gene>
    <name evidence="2" type="ORF">PG2054B_1599</name>
</gene>
<accession>A0A4Q5A4J8</accession>
<sequence length="153" mass="16710">MSPLDYVLEDARICLSHASDDPVDTIYRSMCGELGTYSLAIPYPGLCIITSISDAQEPALCIRTQTDADWPIRQEDIVSSCMEAGQETVSGNRKPTVTEPAADTREIPTIKNRLRELVAQRADAKYNATANHGQGSGSNSDLTEKRTATKGYR</sequence>
<feature type="region of interest" description="Disordered" evidence="1">
    <location>
        <begin position="125"/>
        <end position="153"/>
    </location>
</feature>